<keyword evidence="7" id="KW-1185">Reference proteome</keyword>
<accession>A0A8S0T7S4</accession>
<dbReference type="SUPFAM" id="SSF52833">
    <property type="entry name" value="Thioredoxin-like"/>
    <property type="match status" value="1"/>
</dbReference>
<protein>
    <submittedName>
        <fullName evidence="6">Gamma-interferon-inducible lysosomal thiol reductase-like</fullName>
    </submittedName>
</protein>
<comment type="similarity">
    <text evidence="2">Belongs to the GILT family.</text>
</comment>
<evidence type="ECO:0000256" key="2">
    <source>
        <dbReference type="ARBA" id="ARBA00005679"/>
    </source>
</evidence>
<keyword evidence="5" id="KW-0325">Glycoprotein</keyword>
<evidence type="ECO:0000256" key="1">
    <source>
        <dbReference type="ARBA" id="ARBA00004613"/>
    </source>
</evidence>
<evidence type="ECO:0000256" key="5">
    <source>
        <dbReference type="ARBA" id="ARBA00023180"/>
    </source>
</evidence>
<dbReference type="AlphaFoldDB" id="A0A8S0T7S4"/>
<dbReference type="GO" id="GO:0005576">
    <property type="term" value="C:extracellular region"/>
    <property type="evidence" value="ECO:0007669"/>
    <property type="project" value="UniProtKB-SubCell"/>
</dbReference>
<organism evidence="6 7">
    <name type="scientific">Olea europaea subsp. europaea</name>
    <dbReference type="NCBI Taxonomy" id="158383"/>
    <lineage>
        <taxon>Eukaryota</taxon>
        <taxon>Viridiplantae</taxon>
        <taxon>Streptophyta</taxon>
        <taxon>Embryophyta</taxon>
        <taxon>Tracheophyta</taxon>
        <taxon>Spermatophyta</taxon>
        <taxon>Magnoliopsida</taxon>
        <taxon>eudicotyledons</taxon>
        <taxon>Gunneridae</taxon>
        <taxon>Pentapetalae</taxon>
        <taxon>asterids</taxon>
        <taxon>lamiids</taxon>
        <taxon>Lamiales</taxon>
        <taxon>Oleaceae</taxon>
        <taxon>Oleeae</taxon>
        <taxon>Olea</taxon>
    </lineage>
</organism>
<proteinExistence type="inferred from homology"/>
<comment type="caution">
    <text evidence="6">The sequence shown here is derived from an EMBL/GenBank/DDBJ whole genome shotgun (WGS) entry which is preliminary data.</text>
</comment>
<dbReference type="PANTHER" id="PTHR13234:SF8">
    <property type="entry name" value="GAMMA-INTERFERON-INDUCIBLE LYSOSOMAL THIOL REDUCTASE"/>
    <property type="match status" value="1"/>
</dbReference>
<evidence type="ECO:0000256" key="4">
    <source>
        <dbReference type="ARBA" id="ARBA00022729"/>
    </source>
</evidence>
<keyword evidence="3" id="KW-0964">Secreted</keyword>
<dbReference type="Gramene" id="OE9A075771T1">
    <property type="protein sequence ID" value="OE9A075771C1"/>
    <property type="gene ID" value="OE9A075771"/>
</dbReference>
<dbReference type="GO" id="GO:0016671">
    <property type="term" value="F:oxidoreductase activity, acting on a sulfur group of donors, disulfide as acceptor"/>
    <property type="evidence" value="ECO:0007669"/>
    <property type="project" value="InterPro"/>
</dbReference>
<dbReference type="EMBL" id="CACTIH010005722">
    <property type="protein sequence ID" value="CAA3000961.1"/>
    <property type="molecule type" value="Genomic_DNA"/>
</dbReference>
<gene>
    <name evidence="6" type="ORF">OLEA9_A075771</name>
</gene>
<evidence type="ECO:0000313" key="6">
    <source>
        <dbReference type="EMBL" id="CAA3000961.1"/>
    </source>
</evidence>
<evidence type="ECO:0000256" key="3">
    <source>
        <dbReference type="ARBA" id="ARBA00022525"/>
    </source>
</evidence>
<dbReference type="InterPro" id="IPR036249">
    <property type="entry name" value="Thioredoxin-like_sf"/>
</dbReference>
<dbReference type="Pfam" id="PF03227">
    <property type="entry name" value="GILT"/>
    <property type="match status" value="1"/>
</dbReference>
<comment type="subcellular location">
    <subcellularLocation>
        <location evidence="1">Secreted</location>
    </subcellularLocation>
</comment>
<dbReference type="PANTHER" id="PTHR13234">
    <property type="entry name" value="GAMMA-INTERFERON INDUCIBLE LYSOSOMAL THIOL REDUCTASE GILT"/>
    <property type="match status" value="1"/>
</dbReference>
<sequence>MDQIPCISRAADHNPLIAMEPHRRLLSLKNRLLILLIISSLFVNPSSGRSIHGLGSEKEKVTLEIYYESLCPYCSNLIVNYLYKLFDTGIIAITQLKLIPYGNAKIRANGTITCQHGQYECLLNTVEACAIDVWPDLSEHFPFIYCIESLVYQGNYTQWETCFEKLGLDPNPVANCYSSGRGKELELGYAAETNNLKPPHRYVPWVVVDGQPLYDDYRNFISYICKAYHGTSVPSACSEYSVGGILASLLYRTNNLVKVISQNIGYNIM</sequence>
<dbReference type="InterPro" id="IPR004911">
    <property type="entry name" value="Interferon-induced_GILT"/>
</dbReference>
<dbReference type="Proteomes" id="UP000594638">
    <property type="component" value="Unassembled WGS sequence"/>
</dbReference>
<evidence type="ECO:0000313" key="7">
    <source>
        <dbReference type="Proteomes" id="UP000594638"/>
    </source>
</evidence>
<dbReference type="Gene3D" id="3.40.30.10">
    <property type="entry name" value="Glutaredoxin"/>
    <property type="match status" value="1"/>
</dbReference>
<reference evidence="6 7" key="1">
    <citation type="submission" date="2019-12" db="EMBL/GenBank/DDBJ databases">
        <authorList>
            <person name="Alioto T."/>
            <person name="Alioto T."/>
            <person name="Gomez Garrido J."/>
        </authorList>
    </citation>
    <scope>NUCLEOTIDE SEQUENCE [LARGE SCALE GENOMIC DNA]</scope>
</reference>
<name>A0A8S0T7S4_OLEEU</name>
<keyword evidence="4" id="KW-0732">Signal</keyword>
<dbReference type="OrthoDB" id="958254at2759"/>